<comment type="caution">
    <text evidence="1">The sequence shown here is derived from an EMBL/GenBank/DDBJ whole genome shotgun (WGS) entry which is preliminary data.</text>
</comment>
<dbReference type="GeneID" id="19208974"/>
<name>A0A5M3MWA8_CONPW</name>
<keyword evidence="2" id="KW-1185">Reference proteome</keyword>
<sequence length="231" mass="25687">MLYSDEQLQDITQDSLRRLVGQCTYAKIPSNTHPLRFESTDNAIFHLGKSSRFRIEVQHEPEEIGDLWLSLVTDDHTRPTLELTVTVDVMHAEDMLTCFVQALPISSVAFVEVSSCFRWPDGLHGIFDHLSSAETLKLADMTHEESRAVIESLRPREGRLPAPQLRKVIVQGKEGGTDCPSLDALRQCIIARQALGCGIERAVCGRNCDVVTGEVSSLSGLGIDVDWLPYL</sequence>
<gene>
    <name evidence="1" type="ORF">CONPUDRAFT_71980</name>
</gene>
<dbReference type="AlphaFoldDB" id="A0A5M3MWA8"/>
<dbReference type="RefSeq" id="XP_007766474.1">
    <property type="nucleotide sequence ID" value="XM_007768284.1"/>
</dbReference>
<evidence type="ECO:0000313" key="2">
    <source>
        <dbReference type="Proteomes" id="UP000053558"/>
    </source>
</evidence>
<proteinExistence type="predicted"/>
<reference evidence="2" key="1">
    <citation type="journal article" date="2012" name="Science">
        <title>The Paleozoic origin of enzymatic lignin decomposition reconstructed from 31 fungal genomes.</title>
        <authorList>
            <person name="Floudas D."/>
            <person name="Binder M."/>
            <person name="Riley R."/>
            <person name="Barry K."/>
            <person name="Blanchette R.A."/>
            <person name="Henrissat B."/>
            <person name="Martinez A.T."/>
            <person name="Otillar R."/>
            <person name="Spatafora J.W."/>
            <person name="Yadav J.S."/>
            <person name="Aerts A."/>
            <person name="Benoit I."/>
            <person name="Boyd A."/>
            <person name="Carlson A."/>
            <person name="Copeland A."/>
            <person name="Coutinho P.M."/>
            <person name="de Vries R.P."/>
            <person name="Ferreira P."/>
            <person name="Findley K."/>
            <person name="Foster B."/>
            <person name="Gaskell J."/>
            <person name="Glotzer D."/>
            <person name="Gorecki P."/>
            <person name="Heitman J."/>
            <person name="Hesse C."/>
            <person name="Hori C."/>
            <person name="Igarashi K."/>
            <person name="Jurgens J.A."/>
            <person name="Kallen N."/>
            <person name="Kersten P."/>
            <person name="Kohler A."/>
            <person name="Kuees U."/>
            <person name="Kumar T.K.A."/>
            <person name="Kuo A."/>
            <person name="LaButti K."/>
            <person name="Larrondo L.F."/>
            <person name="Lindquist E."/>
            <person name="Ling A."/>
            <person name="Lombard V."/>
            <person name="Lucas S."/>
            <person name="Lundell T."/>
            <person name="Martin R."/>
            <person name="McLaughlin D.J."/>
            <person name="Morgenstern I."/>
            <person name="Morin E."/>
            <person name="Murat C."/>
            <person name="Nagy L.G."/>
            <person name="Nolan M."/>
            <person name="Ohm R.A."/>
            <person name="Patyshakuliyeva A."/>
            <person name="Rokas A."/>
            <person name="Ruiz-Duenas F.J."/>
            <person name="Sabat G."/>
            <person name="Salamov A."/>
            <person name="Samejima M."/>
            <person name="Schmutz J."/>
            <person name="Slot J.C."/>
            <person name="St John F."/>
            <person name="Stenlid J."/>
            <person name="Sun H."/>
            <person name="Sun S."/>
            <person name="Syed K."/>
            <person name="Tsang A."/>
            <person name="Wiebenga A."/>
            <person name="Young D."/>
            <person name="Pisabarro A."/>
            <person name="Eastwood D.C."/>
            <person name="Martin F."/>
            <person name="Cullen D."/>
            <person name="Grigoriev I.V."/>
            <person name="Hibbett D.S."/>
        </authorList>
    </citation>
    <scope>NUCLEOTIDE SEQUENCE [LARGE SCALE GENOMIC DNA]</scope>
    <source>
        <strain evidence="2">RWD-64-598 SS2</strain>
    </source>
</reference>
<organism evidence="1 2">
    <name type="scientific">Coniophora puteana (strain RWD-64-598)</name>
    <name type="common">Brown rot fungus</name>
    <dbReference type="NCBI Taxonomy" id="741705"/>
    <lineage>
        <taxon>Eukaryota</taxon>
        <taxon>Fungi</taxon>
        <taxon>Dikarya</taxon>
        <taxon>Basidiomycota</taxon>
        <taxon>Agaricomycotina</taxon>
        <taxon>Agaricomycetes</taxon>
        <taxon>Agaricomycetidae</taxon>
        <taxon>Boletales</taxon>
        <taxon>Coniophorineae</taxon>
        <taxon>Coniophoraceae</taxon>
        <taxon>Coniophora</taxon>
    </lineage>
</organism>
<dbReference type="EMBL" id="JH711576">
    <property type="protein sequence ID" value="EIW83433.1"/>
    <property type="molecule type" value="Genomic_DNA"/>
</dbReference>
<dbReference type="KEGG" id="cput:CONPUDRAFT_71980"/>
<evidence type="ECO:0000313" key="1">
    <source>
        <dbReference type="EMBL" id="EIW83433.1"/>
    </source>
</evidence>
<accession>A0A5M3MWA8</accession>
<protein>
    <submittedName>
        <fullName evidence="1">Uncharacterized protein</fullName>
    </submittedName>
</protein>
<dbReference type="Proteomes" id="UP000053558">
    <property type="component" value="Unassembled WGS sequence"/>
</dbReference>